<gene>
    <name evidence="7" type="ORF">B0188_08680</name>
</gene>
<keyword evidence="4 5" id="KW-0472">Membrane</keyword>
<comment type="caution">
    <text evidence="7">The sequence shown here is derived from an EMBL/GenBank/DDBJ whole genome shotgun (WGS) entry which is preliminary data.</text>
</comment>
<evidence type="ECO:0000313" key="7">
    <source>
        <dbReference type="EMBL" id="OOS02503.1"/>
    </source>
</evidence>
<name>A0A1T0AX22_9PAST</name>
<dbReference type="GO" id="GO:0030255">
    <property type="term" value="P:protein secretion by the type IV secretion system"/>
    <property type="evidence" value="ECO:0007669"/>
    <property type="project" value="InterPro"/>
</dbReference>
<dbReference type="AlphaFoldDB" id="A0A1T0AX22"/>
<evidence type="ECO:0000313" key="8">
    <source>
        <dbReference type="Proteomes" id="UP000190023"/>
    </source>
</evidence>
<dbReference type="STRING" id="123822.B0188_08680"/>
<evidence type="ECO:0000256" key="1">
    <source>
        <dbReference type="ARBA" id="ARBA00004167"/>
    </source>
</evidence>
<keyword evidence="3 5" id="KW-1133">Transmembrane helix</keyword>
<reference evidence="7 8" key="1">
    <citation type="submission" date="2017-02" db="EMBL/GenBank/DDBJ databases">
        <title>Draft genome sequence of Haemophilus felis CCUG 31170 type strain.</title>
        <authorList>
            <person name="Engstrom-Jakobsson H."/>
            <person name="Salva-Serra F."/>
            <person name="Thorell K."/>
            <person name="Gonzales-Siles L."/>
            <person name="Karlsson R."/>
            <person name="Boulund F."/>
            <person name="Engstrand L."/>
            <person name="Kristiansson E."/>
            <person name="Moore E."/>
        </authorList>
    </citation>
    <scope>NUCLEOTIDE SEQUENCE [LARGE SCALE GENOMIC DNA]</scope>
    <source>
        <strain evidence="7 8">CCUG 31170</strain>
    </source>
</reference>
<dbReference type="InterPro" id="IPR032710">
    <property type="entry name" value="NTF2-like_dom_sf"/>
</dbReference>
<dbReference type="Proteomes" id="UP000190023">
    <property type="component" value="Unassembled WGS sequence"/>
</dbReference>
<dbReference type="InterPro" id="IPR007430">
    <property type="entry name" value="VirB8"/>
</dbReference>
<organism evidence="7 8">
    <name type="scientific">[Haemophilus] felis</name>
    <dbReference type="NCBI Taxonomy" id="123822"/>
    <lineage>
        <taxon>Bacteria</taxon>
        <taxon>Pseudomonadati</taxon>
        <taxon>Pseudomonadota</taxon>
        <taxon>Gammaproteobacteria</taxon>
        <taxon>Pasteurellales</taxon>
        <taxon>Pasteurellaceae</taxon>
    </lineage>
</organism>
<feature type="transmembrane region" description="Helical" evidence="5">
    <location>
        <begin position="40"/>
        <end position="62"/>
    </location>
</feature>
<comment type="subcellular location">
    <subcellularLocation>
        <location evidence="1">Membrane</location>
        <topology evidence="1">Single-pass membrane protein</topology>
    </subcellularLocation>
</comment>
<evidence type="ECO:0000256" key="3">
    <source>
        <dbReference type="ARBA" id="ARBA00022989"/>
    </source>
</evidence>
<evidence type="ECO:0000256" key="5">
    <source>
        <dbReference type="SAM" id="Phobius"/>
    </source>
</evidence>
<feature type="domain" description="Bacterial virulence protein VirB8" evidence="6">
    <location>
        <begin position="25"/>
        <end position="232"/>
    </location>
</feature>
<dbReference type="SUPFAM" id="SSF54427">
    <property type="entry name" value="NTF2-like"/>
    <property type="match status" value="1"/>
</dbReference>
<dbReference type="Pfam" id="PF04335">
    <property type="entry name" value="VirB8"/>
    <property type="match status" value="1"/>
</dbReference>
<dbReference type="InterPro" id="IPR026264">
    <property type="entry name" value="VirB8/PtlE"/>
</dbReference>
<dbReference type="GO" id="GO:0016020">
    <property type="term" value="C:membrane"/>
    <property type="evidence" value="ECO:0007669"/>
    <property type="project" value="UniProtKB-SubCell"/>
</dbReference>
<dbReference type="CDD" id="cd16424">
    <property type="entry name" value="VirB8"/>
    <property type="match status" value="1"/>
</dbReference>
<keyword evidence="2 5" id="KW-0812">Transmembrane</keyword>
<dbReference type="PIRSF" id="PIRSF003299">
    <property type="entry name" value="VirB8_PtlE"/>
    <property type="match status" value="1"/>
</dbReference>
<sequence>MEETSQKVKREAGKRAKAHFEQVTKFEKDRISFHKTMGKVGLVFGCLGLLTGLAGVIAVAGLTPLKTVEPFAIRVDNNTGFTDIVKPLKNAEETSYGEELDKYWLARFVTERESYDWQLVQTSYDAVKLMTTPNLFSEYNTYITSPVSPVNVFKQTKKIKVQILSVSFIRNVGQIRFSKQVLDQNGEPDLNIPTTYWLATASFDYKHQIELEKDRRINPLGFQITGYRVDSENLIKKDK</sequence>
<protein>
    <submittedName>
        <fullName evidence="7">Conjugal transfer protein TraG</fullName>
    </submittedName>
</protein>
<evidence type="ECO:0000256" key="4">
    <source>
        <dbReference type="ARBA" id="ARBA00023136"/>
    </source>
</evidence>
<dbReference type="Gene3D" id="3.10.450.230">
    <property type="entry name" value="VirB8 protein"/>
    <property type="match status" value="1"/>
</dbReference>
<keyword evidence="8" id="KW-1185">Reference proteome</keyword>
<evidence type="ECO:0000256" key="2">
    <source>
        <dbReference type="ARBA" id="ARBA00022692"/>
    </source>
</evidence>
<proteinExistence type="predicted"/>
<dbReference type="EMBL" id="MUYB01000036">
    <property type="protein sequence ID" value="OOS02503.1"/>
    <property type="molecule type" value="Genomic_DNA"/>
</dbReference>
<evidence type="ECO:0000259" key="6">
    <source>
        <dbReference type="Pfam" id="PF04335"/>
    </source>
</evidence>
<accession>A0A1T0AX22</accession>